<reference evidence="1 2" key="1">
    <citation type="journal article" date="2017" name="Curr. Biol.">
        <title>Genome architecture and evolution of a unichromosomal asexual nematode.</title>
        <authorList>
            <person name="Fradin H."/>
            <person name="Zegar C."/>
            <person name="Gutwein M."/>
            <person name="Lucas J."/>
            <person name="Kovtun M."/>
            <person name="Corcoran D."/>
            <person name="Baugh L.R."/>
            <person name="Kiontke K."/>
            <person name="Gunsalus K."/>
            <person name="Fitch D.H."/>
            <person name="Piano F."/>
        </authorList>
    </citation>
    <scope>NUCLEOTIDE SEQUENCE [LARGE SCALE GENOMIC DNA]</scope>
    <source>
        <strain evidence="1">PF1309</strain>
    </source>
</reference>
<dbReference type="EMBL" id="LIAE01005332">
    <property type="protein sequence ID" value="PAV93411.1"/>
    <property type="molecule type" value="Genomic_DNA"/>
</dbReference>
<comment type="caution">
    <text evidence="1">The sequence shown here is derived from an EMBL/GenBank/DDBJ whole genome shotgun (WGS) entry which is preliminary data.</text>
</comment>
<proteinExistence type="predicted"/>
<name>A0A2A2M4E9_9BILA</name>
<dbReference type="Proteomes" id="UP000218231">
    <property type="component" value="Unassembled WGS sequence"/>
</dbReference>
<keyword evidence="2" id="KW-1185">Reference proteome</keyword>
<organism evidence="1 2">
    <name type="scientific">Diploscapter pachys</name>
    <dbReference type="NCBI Taxonomy" id="2018661"/>
    <lineage>
        <taxon>Eukaryota</taxon>
        <taxon>Metazoa</taxon>
        <taxon>Ecdysozoa</taxon>
        <taxon>Nematoda</taxon>
        <taxon>Chromadorea</taxon>
        <taxon>Rhabditida</taxon>
        <taxon>Rhabditina</taxon>
        <taxon>Rhabditomorpha</taxon>
        <taxon>Rhabditoidea</taxon>
        <taxon>Rhabditidae</taxon>
        <taxon>Diploscapter</taxon>
    </lineage>
</organism>
<protein>
    <submittedName>
        <fullName evidence="1">Uncharacterized protein</fullName>
    </submittedName>
</protein>
<evidence type="ECO:0000313" key="1">
    <source>
        <dbReference type="EMBL" id="PAV93411.1"/>
    </source>
</evidence>
<accession>A0A2A2M4E9</accession>
<evidence type="ECO:0000313" key="2">
    <source>
        <dbReference type="Proteomes" id="UP000218231"/>
    </source>
</evidence>
<gene>
    <name evidence="1" type="ORF">WR25_14911</name>
</gene>
<dbReference type="AlphaFoldDB" id="A0A2A2M4E9"/>
<sequence length="141" mass="15024">MPSSIAAVSRIIAIDPHSMMRSVSGSSFFAPCTGSPNSAALSIRSPMRPVARSLTCRTEWTRITWSNMLYTSGSRARLRNGARPVPVEKKNNRLPPISASVTSVPVGFFPIYTSSPASISCSFDVSGPSSTLIDRNSNSSA</sequence>